<gene>
    <name evidence="1" type="ORF">bsdcttw_03270</name>
</gene>
<dbReference type="RefSeq" id="WP_185257729.1">
    <property type="nucleotide sequence ID" value="NZ_AP023368.1"/>
</dbReference>
<evidence type="ECO:0000313" key="2">
    <source>
        <dbReference type="Proteomes" id="UP000515703"/>
    </source>
</evidence>
<sequence>MKQLKQDQQLYGKQKLKINIKNPNSSFLTAKYLAEIILEELKDRERLHKGKDDRI</sequence>
<keyword evidence="2" id="KW-1185">Reference proteome</keyword>
<protein>
    <submittedName>
        <fullName evidence="1">Uncharacterized protein</fullName>
    </submittedName>
</protein>
<reference evidence="1 2" key="1">
    <citation type="submission" date="2020-08" db="EMBL/GenBank/DDBJ databases">
        <title>Draft genome sequencing of an Anaerocolumna strain isolated from anoxic soil subjected to BSD treatment.</title>
        <authorList>
            <person name="Uek A."/>
            <person name="Tonouchi A."/>
        </authorList>
    </citation>
    <scope>NUCLEOTIDE SEQUENCE [LARGE SCALE GENOMIC DNA]</scope>
    <source>
        <strain evidence="1 2">CTTW</strain>
    </source>
</reference>
<dbReference type="KEGG" id="acht:bsdcttw_03270"/>
<dbReference type="Proteomes" id="UP000515703">
    <property type="component" value="Chromosome"/>
</dbReference>
<organism evidence="1 2">
    <name type="scientific">Anaerocolumna chitinilytica</name>
    <dbReference type="NCBI Taxonomy" id="1727145"/>
    <lineage>
        <taxon>Bacteria</taxon>
        <taxon>Bacillati</taxon>
        <taxon>Bacillota</taxon>
        <taxon>Clostridia</taxon>
        <taxon>Lachnospirales</taxon>
        <taxon>Lachnospiraceae</taxon>
        <taxon>Anaerocolumna</taxon>
    </lineage>
</organism>
<proteinExistence type="predicted"/>
<dbReference type="EMBL" id="AP023368">
    <property type="protein sequence ID" value="BCJ97286.1"/>
    <property type="molecule type" value="Genomic_DNA"/>
</dbReference>
<name>A0A7I8DLX6_9FIRM</name>
<evidence type="ECO:0000313" key="1">
    <source>
        <dbReference type="EMBL" id="BCJ97286.1"/>
    </source>
</evidence>
<accession>A0A7I8DLX6</accession>
<dbReference type="AlphaFoldDB" id="A0A7I8DLX6"/>
<reference evidence="1 2" key="2">
    <citation type="submission" date="2020-08" db="EMBL/GenBank/DDBJ databases">
        <authorList>
            <person name="Ueki A."/>
            <person name="Tonouchi A."/>
        </authorList>
    </citation>
    <scope>NUCLEOTIDE SEQUENCE [LARGE SCALE GENOMIC DNA]</scope>
    <source>
        <strain evidence="1 2">CTTW</strain>
    </source>
</reference>